<evidence type="ECO:0000256" key="2">
    <source>
        <dbReference type="ARBA" id="ARBA00022448"/>
    </source>
</evidence>
<comment type="similarity">
    <text evidence="7">Belongs to the binding-protein-dependent transport system permease family.</text>
</comment>
<reference evidence="9 10" key="1">
    <citation type="submission" date="2017-08" db="EMBL/GenBank/DDBJ databases">
        <authorList>
            <person name="de Groot N.N."/>
        </authorList>
    </citation>
    <scope>NUCLEOTIDE SEQUENCE [LARGE SCALE GENOMIC DNA]</scope>
    <source>
        <strain evidence="9 10">JC228</strain>
    </source>
</reference>
<dbReference type="InterPro" id="IPR035906">
    <property type="entry name" value="MetI-like_sf"/>
</dbReference>
<dbReference type="Proteomes" id="UP000219546">
    <property type="component" value="Unassembled WGS sequence"/>
</dbReference>
<evidence type="ECO:0000256" key="4">
    <source>
        <dbReference type="ARBA" id="ARBA00022692"/>
    </source>
</evidence>
<gene>
    <name evidence="9" type="ORF">SAMN05877753_104239</name>
</gene>
<evidence type="ECO:0000313" key="10">
    <source>
        <dbReference type="Proteomes" id="UP000219546"/>
    </source>
</evidence>
<comment type="subcellular location">
    <subcellularLocation>
        <location evidence="1 7">Cell membrane</location>
        <topology evidence="1 7">Multi-pass membrane protein</topology>
    </subcellularLocation>
</comment>
<dbReference type="Pfam" id="PF00528">
    <property type="entry name" value="BPD_transp_1"/>
    <property type="match status" value="1"/>
</dbReference>
<protein>
    <submittedName>
        <fullName evidence="9">N-acetylglucosamine transport system permease protein</fullName>
    </submittedName>
</protein>
<evidence type="ECO:0000256" key="5">
    <source>
        <dbReference type="ARBA" id="ARBA00022989"/>
    </source>
</evidence>
<dbReference type="GO" id="GO:0005886">
    <property type="term" value="C:plasma membrane"/>
    <property type="evidence" value="ECO:0007669"/>
    <property type="project" value="UniProtKB-SubCell"/>
</dbReference>
<dbReference type="CDD" id="cd06261">
    <property type="entry name" value="TM_PBP2"/>
    <property type="match status" value="1"/>
</dbReference>
<keyword evidence="10" id="KW-1185">Reference proteome</keyword>
<dbReference type="PANTHER" id="PTHR32243">
    <property type="entry name" value="MALTOSE TRANSPORT SYSTEM PERMEASE-RELATED"/>
    <property type="match status" value="1"/>
</dbReference>
<keyword evidence="2 7" id="KW-0813">Transport</keyword>
<feature type="transmembrane region" description="Helical" evidence="7">
    <location>
        <begin position="12"/>
        <end position="30"/>
    </location>
</feature>
<dbReference type="PANTHER" id="PTHR32243:SF24">
    <property type="entry name" value="DIACETYLCHITOBIOSE UPTAKE SYSTEM PERMEASE PROTEIN NGCG"/>
    <property type="match status" value="1"/>
</dbReference>
<evidence type="ECO:0000259" key="8">
    <source>
        <dbReference type="PROSITE" id="PS50928"/>
    </source>
</evidence>
<feature type="transmembrane region" description="Helical" evidence="7">
    <location>
        <begin position="139"/>
        <end position="159"/>
    </location>
</feature>
<accession>A0A285CT42</accession>
<dbReference type="PROSITE" id="PS50928">
    <property type="entry name" value="ABC_TM1"/>
    <property type="match status" value="1"/>
</dbReference>
<dbReference type="OrthoDB" id="187395at2"/>
<organism evidence="9 10">
    <name type="scientific">Bacillus oleivorans</name>
    <dbReference type="NCBI Taxonomy" id="1448271"/>
    <lineage>
        <taxon>Bacteria</taxon>
        <taxon>Bacillati</taxon>
        <taxon>Bacillota</taxon>
        <taxon>Bacilli</taxon>
        <taxon>Bacillales</taxon>
        <taxon>Bacillaceae</taxon>
        <taxon>Bacillus</taxon>
    </lineage>
</organism>
<dbReference type="GO" id="GO:0055085">
    <property type="term" value="P:transmembrane transport"/>
    <property type="evidence" value="ECO:0007669"/>
    <property type="project" value="InterPro"/>
</dbReference>
<dbReference type="SUPFAM" id="SSF161098">
    <property type="entry name" value="MetI-like"/>
    <property type="match status" value="1"/>
</dbReference>
<evidence type="ECO:0000256" key="1">
    <source>
        <dbReference type="ARBA" id="ARBA00004651"/>
    </source>
</evidence>
<dbReference type="Gene3D" id="1.10.3720.10">
    <property type="entry name" value="MetI-like"/>
    <property type="match status" value="1"/>
</dbReference>
<dbReference type="InterPro" id="IPR000515">
    <property type="entry name" value="MetI-like"/>
</dbReference>
<keyword evidence="4 7" id="KW-0812">Transmembrane</keyword>
<proteinExistence type="inferred from homology"/>
<name>A0A285CT42_9BACI</name>
<evidence type="ECO:0000313" key="9">
    <source>
        <dbReference type="EMBL" id="SNX70674.1"/>
    </source>
</evidence>
<evidence type="ECO:0000256" key="7">
    <source>
        <dbReference type="RuleBase" id="RU363032"/>
    </source>
</evidence>
<feature type="transmembrane region" description="Helical" evidence="7">
    <location>
        <begin position="106"/>
        <end position="127"/>
    </location>
</feature>
<keyword evidence="3" id="KW-1003">Cell membrane</keyword>
<dbReference type="EMBL" id="OAOP01000004">
    <property type="protein sequence ID" value="SNX70674.1"/>
    <property type="molecule type" value="Genomic_DNA"/>
</dbReference>
<feature type="transmembrane region" description="Helical" evidence="7">
    <location>
        <begin position="241"/>
        <end position="261"/>
    </location>
</feature>
<keyword evidence="5 7" id="KW-1133">Transmembrane helix</keyword>
<keyword evidence="6 7" id="KW-0472">Membrane</keyword>
<dbReference type="RefSeq" id="WP_097158634.1">
    <property type="nucleotide sequence ID" value="NZ_JBEPMQ010000006.1"/>
</dbReference>
<evidence type="ECO:0000256" key="6">
    <source>
        <dbReference type="ARBA" id="ARBA00023136"/>
    </source>
</evidence>
<feature type="transmembrane region" description="Helical" evidence="7">
    <location>
        <begin position="193"/>
        <end position="215"/>
    </location>
</feature>
<feature type="transmembrane region" description="Helical" evidence="7">
    <location>
        <begin position="68"/>
        <end position="94"/>
    </location>
</feature>
<sequence length="276" mass="31100">MKKAAKMIQNHLFLVIVSMLIITPVIWVFANSVKSSAEILLEPLSLPKQFTFDNYIRAWSEAGFGTGFINSVIVTLISVTLIVVVSAMAAYVLSRKKFRFRVAIQNTFLMGLMLPTFLAMAPLFLLMNDLNLVNTFHGLIMVYIAYSLSFTIFMLIAFFNHIPHSLEEAAIIDGCGPFTLFWKVMFPLAKPGLISAAIFNFVGIWNEYILALILINEEQFKTLPLKLANIMMVQQYHTDWGALYAGLVMSFIPVTIFYLIFQKRLIEGSTAGSVKE</sequence>
<feature type="domain" description="ABC transmembrane type-1" evidence="8">
    <location>
        <begin position="68"/>
        <end position="261"/>
    </location>
</feature>
<evidence type="ECO:0000256" key="3">
    <source>
        <dbReference type="ARBA" id="ARBA00022475"/>
    </source>
</evidence>
<dbReference type="AlphaFoldDB" id="A0A285CT42"/>
<dbReference type="InterPro" id="IPR050901">
    <property type="entry name" value="BP-dep_ABC_trans_perm"/>
</dbReference>